<keyword evidence="2 4" id="KW-0819">tRNA processing</keyword>
<dbReference type="EMBL" id="FQVW01000016">
    <property type="protein sequence ID" value="SHG11293.1"/>
    <property type="molecule type" value="Genomic_DNA"/>
</dbReference>
<dbReference type="GO" id="GO:0031119">
    <property type="term" value="P:tRNA pseudouridine synthesis"/>
    <property type="evidence" value="ECO:0007669"/>
    <property type="project" value="UniProtKB-UniRule"/>
</dbReference>
<protein>
    <recommendedName>
        <fullName evidence="4">tRNA pseudouridine synthase A</fullName>
        <ecNumber evidence="4">5.4.99.12</ecNumber>
    </recommendedName>
    <alternativeName>
        <fullName evidence="4">tRNA pseudouridine(38-40) synthase</fullName>
    </alternativeName>
    <alternativeName>
        <fullName evidence="4">tRNA pseudouridylate synthase I</fullName>
    </alternativeName>
    <alternativeName>
        <fullName evidence="4">tRNA-uridine isomerase I</fullName>
    </alternativeName>
</protein>
<dbReference type="STRING" id="930117.SAMN05216225_101610"/>
<comment type="similarity">
    <text evidence="1 4 7">Belongs to the tRNA pseudouridine synthase TruA family.</text>
</comment>
<dbReference type="InterPro" id="IPR001406">
    <property type="entry name" value="PsdUridine_synth_TruA"/>
</dbReference>
<evidence type="ECO:0000256" key="3">
    <source>
        <dbReference type="ARBA" id="ARBA00023235"/>
    </source>
</evidence>
<dbReference type="Gene3D" id="3.30.70.580">
    <property type="entry name" value="Pseudouridine synthase I, catalytic domain, N-terminal subdomain"/>
    <property type="match status" value="1"/>
</dbReference>
<dbReference type="GO" id="GO:0160147">
    <property type="term" value="F:tRNA pseudouridine(38-40) synthase activity"/>
    <property type="evidence" value="ECO:0007669"/>
    <property type="project" value="UniProtKB-EC"/>
</dbReference>
<dbReference type="PANTHER" id="PTHR11142:SF0">
    <property type="entry name" value="TRNA PSEUDOURIDINE SYNTHASE-LIKE 1"/>
    <property type="match status" value="1"/>
</dbReference>
<dbReference type="InterPro" id="IPR020095">
    <property type="entry name" value="PsdUridine_synth_TruA_C"/>
</dbReference>
<evidence type="ECO:0000256" key="2">
    <source>
        <dbReference type="ARBA" id="ARBA00022694"/>
    </source>
</evidence>
<dbReference type="InterPro" id="IPR020094">
    <property type="entry name" value="TruA/RsuA/RluB/E/F_N"/>
</dbReference>
<reference evidence="9 10" key="1">
    <citation type="submission" date="2016-11" db="EMBL/GenBank/DDBJ databases">
        <authorList>
            <person name="Jaros S."/>
            <person name="Januszkiewicz K."/>
            <person name="Wedrychowicz H."/>
        </authorList>
    </citation>
    <scope>NUCLEOTIDE SEQUENCE [LARGE SCALE GENOMIC DNA]</scope>
    <source>
        <strain evidence="9 10">IBRC-M 10683</strain>
    </source>
</reference>
<comment type="caution">
    <text evidence="4">Lacks conserved residue(s) required for the propagation of feature annotation.</text>
</comment>
<dbReference type="InterPro" id="IPR020097">
    <property type="entry name" value="PsdUridine_synth_TruA_a/b_dom"/>
</dbReference>
<evidence type="ECO:0000256" key="7">
    <source>
        <dbReference type="RuleBase" id="RU003792"/>
    </source>
</evidence>
<proteinExistence type="inferred from homology"/>
<name>A0A1M5H5Y1_9BACI</name>
<feature type="binding site" evidence="4 6">
    <location>
        <position position="111"/>
    </location>
    <ligand>
        <name>substrate</name>
    </ligand>
</feature>
<dbReference type="Proteomes" id="UP000183988">
    <property type="component" value="Unassembled WGS sequence"/>
</dbReference>
<feature type="domain" description="Pseudouridine synthase I TruA alpha/beta" evidence="8">
    <location>
        <begin position="144"/>
        <end position="246"/>
    </location>
</feature>
<comment type="function">
    <text evidence="4">Formation of pseudouridine at positions 38, 39 and 40 in the anticodon stem and loop of transfer RNAs.</text>
</comment>
<dbReference type="Pfam" id="PF01416">
    <property type="entry name" value="PseudoU_synth_1"/>
    <property type="match status" value="2"/>
</dbReference>
<evidence type="ECO:0000256" key="6">
    <source>
        <dbReference type="PIRSR" id="PIRSR001430-2"/>
    </source>
</evidence>
<evidence type="ECO:0000256" key="5">
    <source>
        <dbReference type="PIRSR" id="PIRSR001430-1"/>
    </source>
</evidence>
<dbReference type="FunFam" id="3.30.70.580:FF:000001">
    <property type="entry name" value="tRNA pseudouridine synthase A"/>
    <property type="match status" value="1"/>
</dbReference>
<keyword evidence="10" id="KW-1185">Reference proteome</keyword>
<evidence type="ECO:0000256" key="4">
    <source>
        <dbReference type="HAMAP-Rule" id="MF_00171"/>
    </source>
</evidence>
<accession>A0A1M5H5Y1</accession>
<dbReference type="InterPro" id="IPR020103">
    <property type="entry name" value="PsdUridine_synth_cat_dom_sf"/>
</dbReference>
<evidence type="ECO:0000256" key="1">
    <source>
        <dbReference type="ARBA" id="ARBA00009375"/>
    </source>
</evidence>
<dbReference type="OrthoDB" id="9811823at2"/>
<dbReference type="GO" id="GO:0003723">
    <property type="term" value="F:RNA binding"/>
    <property type="evidence" value="ECO:0007669"/>
    <property type="project" value="InterPro"/>
</dbReference>
<sequence length="249" mass="28837">MRRINCIISYDGTNFSGYQVQPGKRTVQDEIEKALTKVHKGQSIRVHASGRTDTGVHAKVQSLHFETEFQLSTESWKKALNALLPNDIYVNAIKEVPSDFHARYDVIEKEYRYYIINGPEKDVFKRNYSYYFPYKLDLIAMEEACRYFQGTHDFTSFSSAKSTAKGSKVRHLYEVSFSKKENELEFILRGNGFLYNMVRIIIGALLDVGQGKLTPQDIKFLLEKKDRRFVGVTAPPQGLHLWNVKYKQE</sequence>
<evidence type="ECO:0000313" key="9">
    <source>
        <dbReference type="EMBL" id="SHG11293.1"/>
    </source>
</evidence>
<keyword evidence="3 4" id="KW-0413">Isomerase</keyword>
<dbReference type="NCBIfam" id="TIGR00071">
    <property type="entry name" value="hisT_truA"/>
    <property type="match status" value="1"/>
</dbReference>
<dbReference type="AlphaFoldDB" id="A0A1M5H5Y1"/>
<comment type="subunit">
    <text evidence="4">Homodimer.</text>
</comment>
<dbReference type="CDD" id="cd02570">
    <property type="entry name" value="PseudoU_synth_EcTruA"/>
    <property type="match status" value="1"/>
</dbReference>
<organism evidence="9 10">
    <name type="scientific">Ornithinibacillus halophilus</name>
    <dbReference type="NCBI Taxonomy" id="930117"/>
    <lineage>
        <taxon>Bacteria</taxon>
        <taxon>Bacillati</taxon>
        <taxon>Bacillota</taxon>
        <taxon>Bacilli</taxon>
        <taxon>Bacillales</taxon>
        <taxon>Bacillaceae</taxon>
        <taxon>Ornithinibacillus</taxon>
    </lineage>
</organism>
<evidence type="ECO:0000313" key="10">
    <source>
        <dbReference type="Proteomes" id="UP000183988"/>
    </source>
</evidence>
<comment type="catalytic activity">
    <reaction evidence="4 7">
        <text>uridine(38/39/40) in tRNA = pseudouridine(38/39/40) in tRNA</text>
        <dbReference type="Rhea" id="RHEA:22376"/>
        <dbReference type="Rhea" id="RHEA-COMP:10085"/>
        <dbReference type="Rhea" id="RHEA-COMP:10087"/>
        <dbReference type="ChEBI" id="CHEBI:65314"/>
        <dbReference type="ChEBI" id="CHEBI:65315"/>
        <dbReference type="EC" id="5.4.99.12"/>
    </reaction>
</comment>
<dbReference type="RefSeq" id="WP_072889957.1">
    <property type="nucleotide sequence ID" value="NZ_FQVW01000016.1"/>
</dbReference>
<dbReference type="HAMAP" id="MF_00171">
    <property type="entry name" value="TruA"/>
    <property type="match status" value="1"/>
</dbReference>
<dbReference type="EC" id="5.4.99.12" evidence="4"/>
<dbReference type="SUPFAM" id="SSF55120">
    <property type="entry name" value="Pseudouridine synthase"/>
    <property type="match status" value="1"/>
</dbReference>
<gene>
    <name evidence="4" type="primary">truA</name>
    <name evidence="9" type="ORF">SAMN05216225_101610</name>
</gene>
<dbReference type="Gene3D" id="3.30.70.660">
    <property type="entry name" value="Pseudouridine synthase I, catalytic domain, C-terminal subdomain"/>
    <property type="match status" value="1"/>
</dbReference>
<feature type="active site" description="Nucleophile" evidence="4 5">
    <location>
        <position position="53"/>
    </location>
</feature>
<dbReference type="PANTHER" id="PTHR11142">
    <property type="entry name" value="PSEUDOURIDYLATE SYNTHASE"/>
    <property type="match status" value="1"/>
</dbReference>
<dbReference type="PIRSF" id="PIRSF001430">
    <property type="entry name" value="tRNA_psdUrid_synth"/>
    <property type="match status" value="1"/>
</dbReference>
<feature type="domain" description="Pseudouridine synthase I TruA alpha/beta" evidence="8">
    <location>
        <begin position="8"/>
        <end position="105"/>
    </location>
</feature>
<evidence type="ECO:0000259" key="8">
    <source>
        <dbReference type="Pfam" id="PF01416"/>
    </source>
</evidence>